<feature type="region of interest" description="Disordered" evidence="1">
    <location>
        <begin position="1"/>
        <end position="37"/>
    </location>
</feature>
<keyword evidence="3" id="KW-1185">Reference proteome</keyword>
<feature type="compositionally biased region" description="Polar residues" evidence="1">
    <location>
        <begin position="199"/>
        <end position="208"/>
    </location>
</feature>
<dbReference type="Proteomes" id="UP000289152">
    <property type="component" value="Unassembled WGS sequence"/>
</dbReference>
<feature type="region of interest" description="Disordered" evidence="1">
    <location>
        <begin position="199"/>
        <end position="232"/>
    </location>
</feature>
<name>A0A4Q1BLF2_TREME</name>
<comment type="caution">
    <text evidence="2">The sequence shown here is derived from an EMBL/GenBank/DDBJ whole genome shotgun (WGS) entry which is preliminary data.</text>
</comment>
<evidence type="ECO:0000313" key="3">
    <source>
        <dbReference type="Proteomes" id="UP000289152"/>
    </source>
</evidence>
<dbReference type="InParanoid" id="A0A4Q1BLF2"/>
<protein>
    <submittedName>
        <fullName evidence="2">Uncharacterized protein</fullName>
    </submittedName>
</protein>
<dbReference type="STRING" id="5217.A0A4Q1BLF2"/>
<organism evidence="2 3">
    <name type="scientific">Tremella mesenterica</name>
    <name type="common">Jelly fungus</name>
    <dbReference type="NCBI Taxonomy" id="5217"/>
    <lineage>
        <taxon>Eukaryota</taxon>
        <taxon>Fungi</taxon>
        <taxon>Dikarya</taxon>
        <taxon>Basidiomycota</taxon>
        <taxon>Agaricomycotina</taxon>
        <taxon>Tremellomycetes</taxon>
        <taxon>Tremellales</taxon>
        <taxon>Tremellaceae</taxon>
        <taxon>Tremella</taxon>
    </lineage>
</organism>
<dbReference type="AlphaFoldDB" id="A0A4Q1BLF2"/>
<feature type="region of interest" description="Disordered" evidence="1">
    <location>
        <begin position="57"/>
        <end position="95"/>
    </location>
</feature>
<feature type="compositionally biased region" description="Low complexity" evidence="1">
    <location>
        <begin position="1"/>
        <end position="15"/>
    </location>
</feature>
<feature type="compositionally biased region" description="Polar residues" evidence="1">
    <location>
        <begin position="285"/>
        <end position="317"/>
    </location>
</feature>
<reference evidence="2 3" key="1">
    <citation type="submission" date="2016-06" db="EMBL/GenBank/DDBJ databases">
        <title>Evolution of pathogenesis and genome organization in the Tremellales.</title>
        <authorList>
            <person name="Cuomo C."/>
            <person name="Litvintseva A."/>
            <person name="Heitman J."/>
            <person name="Chen Y."/>
            <person name="Sun S."/>
            <person name="Springer D."/>
            <person name="Dromer F."/>
            <person name="Young S."/>
            <person name="Zeng Q."/>
            <person name="Chapman S."/>
            <person name="Gujja S."/>
            <person name="Saif S."/>
            <person name="Birren B."/>
        </authorList>
    </citation>
    <scope>NUCLEOTIDE SEQUENCE [LARGE SCALE GENOMIC DNA]</scope>
    <source>
        <strain evidence="2 3">ATCC 28783</strain>
    </source>
</reference>
<accession>A0A4Q1BLF2</accession>
<evidence type="ECO:0000256" key="1">
    <source>
        <dbReference type="SAM" id="MobiDB-lite"/>
    </source>
</evidence>
<sequence>MDTDSTSSSPSQSITPLPPLKNSKYRHISRSAAKRESVQMLGSIKDLQLRFSQAGLVEHRPGSGAGVKASLGSLGEDDESENRPPHITPAKKDRRPWKDVDLPRMDPLAARKEARGLVWRMRIMWDLPLPSPSPSPISPNTPITPKKARENIRDLLIKTAQAVRRVRTLTLSISHTHPGEGGRRISSSFLHAPRSASKIRTSFSTPSRPNALPRAVSTGQPTKKSSLGPGDVIQDEDPYLELRKTALDVLAQLRALEERLRIKTMDSEPPLSALRLRELVSPAGRTSSVDSASVQETDDTPPTSLRPTSAASGTSGVFSEPEGYYFDDEEEYNLNALARDEDIRHLLTWEERIIAEQREYRQLDEEEWESGGKLARESVTKWVTVVETLFSVEGGQAVDIPPWAVSTWNGDDLIRTHLFLMAHLPLTLSLLLPPTSASDFRRTFLQALSDGYILVRAFNACLLSSRKTWGFISEEDVHDTITGTAGTTSPDEVDEGKKDWTFRRVGNLTCWAAALKTRYNIPIHLPSSTTASAFLPKPTKLLTVSSPNPQRQVSPPTIPSPLPIPLNKKWKKDESISDFDPLIVARRGEGWEDMLIEIMKRWVDAVAEEIRESE</sequence>
<dbReference type="OrthoDB" id="2534759at2759"/>
<dbReference type="EMBL" id="SDIL01000047">
    <property type="protein sequence ID" value="RXK38462.1"/>
    <property type="molecule type" value="Genomic_DNA"/>
</dbReference>
<proteinExistence type="predicted"/>
<feature type="region of interest" description="Disordered" evidence="1">
    <location>
        <begin position="285"/>
        <end position="322"/>
    </location>
</feature>
<dbReference type="PANTHER" id="PTHR38702:SF1">
    <property type="entry name" value="CALPONIN-HOMOLOGY (CH) DOMAIN-CONTAINING PROTEIN"/>
    <property type="match status" value="1"/>
</dbReference>
<dbReference type="VEuPathDB" id="FungiDB:TREMEDRAFT_13823"/>
<evidence type="ECO:0000313" key="2">
    <source>
        <dbReference type="EMBL" id="RXK38462.1"/>
    </source>
</evidence>
<gene>
    <name evidence="2" type="ORF">M231_04227</name>
</gene>
<dbReference type="PANTHER" id="PTHR38702">
    <property type="entry name" value="CALPONIN-HOMOLOGY (CH) DOMAIN-CONTAINING PROTEIN"/>
    <property type="match status" value="1"/>
</dbReference>